<name>A0A6H5HZV1_9HYME</name>
<evidence type="ECO:0000313" key="2">
    <source>
        <dbReference type="Proteomes" id="UP000479190"/>
    </source>
</evidence>
<sequence length="191" mass="22400">MRWARFQQGECDSSFGKKSKCDKCHRSFLREAPQGVHRLHTRRQYELLCGNSCGIREYVFRTIRRPAFRHSHTGRKQKFKNNHLFSPIILHAMIHQFILRALGAEHPNFKSTTECNEDEYEPPLGSGSRRHDLTELRGVLQDTYITIGCFGGLKLFNDTRLTLPNCCPRQNEDDDENARHVWNQTRRCKAR</sequence>
<dbReference type="Proteomes" id="UP000479190">
    <property type="component" value="Unassembled WGS sequence"/>
</dbReference>
<keyword evidence="2" id="KW-1185">Reference proteome</keyword>
<gene>
    <name evidence="1" type="ORF">TBRA_LOCUS2841</name>
</gene>
<reference evidence="1 2" key="1">
    <citation type="submission" date="2020-02" db="EMBL/GenBank/DDBJ databases">
        <authorList>
            <person name="Ferguson B K."/>
        </authorList>
    </citation>
    <scope>NUCLEOTIDE SEQUENCE [LARGE SCALE GENOMIC DNA]</scope>
</reference>
<dbReference type="AlphaFoldDB" id="A0A6H5HZV1"/>
<feature type="non-terminal residue" evidence="1">
    <location>
        <position position="191"/>
    </location>
</feature>
<dbReference type="EMBL" id="CADCXV010000560">
    <property type="protein sequence ID" value="CAB0030855.1"/>
    <property type="molecule type" value="Genomic_DNA"/>
</dbReference>
<protein>
    <submittedName>
        <fullName evidence="1">Uncharacterized protein</fullName>
    </submittedName>
</protein>
<evidence type="ECO:0000313" key="1">
    <source>
        <dbReference type="EMBL" id="CAB0030855.1"/>
    </source>
</evidence>
<organism evidence="1 2">
    <name type="scientific">Trichogramma brassicae</name>
    <dbReference type="NCBI Taxonomy" id="86971"/>
    <lineage>
        <taxon>Eukaryota</taxon>
        <taxon>Metazoa</taxon>
        <taxon>Ecdysozoa</taxon>
        <taxon>Arthropoda</taxon>
        <taxon>Hexapoda</taxon>
        <taxon>Insecta</taxon>
        <taxon>Pterygota</taxon>
        <taxon>Neoptera</taxon>
        <taxon>Endopterygota</taxon>
        <taxon>Hymenoptera</taxon>
        <taxon>Apocrita</taxon>
        <taxon>Proctotrupomorpha</taxon>
        <taxon>Chalcidoidea</taxon>
        <taxon>Trichogrammatidae</taxon>
        <taxon>Trichogramma</taxon>
    </lineage>
</organism>
<proteinExistence type="predicted"/>
<accession>A0A6H5HZV1</accession>